<feature type="region of interest" description="Disordered" evidence="1">
    <location>
        <begin position="594"/>
        <end position="627"/>
    </location>
</feature>
<name>A0A820V849_9BILA</name>
<dbReference type="EMBL" id="CAJOBP010006631">
    <property type="protein sequence ID" value="CAF4497197.1"/>
    <property type="molecule type" value="Genomic_DNA"/>
</dbReference>
<comment type="caution">
    <text evidence="2">The sequence shown here is derived from an EMBL/GenBank/DDBJ whole genome shotgun (WGS) entry which is preliminary data.</text>
</comment>
<keyword evidence="3" id="KW-1185">Reference proteome</keyword>
<protein>
    <submittedName>
        <fullName evidence="2">Uncharacterized protein</fullName>
    </submittedName>
</protein>
<feature type="compositionally biased region" description="Polar residues" evidence="1">
    <location>
        <begin position="594"/>
        <end position="615"/>
    </location>
</feature>
<feature type="compositionally biased region" description="Basic and acidic residues" evidence="1">
    <location>
        <begin position="22"/>
        <end position="43"/>
    </location>
</feature>
<organism evidence="2 3">
    <name type="scientific">Rotaria socialis</name>
    <dbReference type="NCBI Taxonomy" id="392032"/>
    <lineage>
        <taxon>Eukaryota</taxon>
        <taxon>Metazoa</taxon>
        <taxon>Spiralia</taxon>
        <taxon>Gnathifera</taxon>
        <taxon>Rotifera</taxon>
        <taxon>Eurotatoria</taxon>
        <taxon>Bdelloidea</taxon>
        <taxon>Philodinida</taxon>
        <taxon>Philodinidae</taxon>
        <taxon>Rotaria</taxon>
    </lineage>
</organism>
<accession>A0A820V849</accession>
<evidence type="ECO:0000313" key="3">
    <source>
        <dbReference type="Proteomes" id="UP000663873"/>
    </source>
</evidence>
<feature type="non-terminal residue" evidence="2">
    <location>
        <position position="1"/>
    </location>
</feature>
<reference evidence="2" key="1">
    <citation type="submission" date="2021-02" db="EMBL/GenBank/DDBJ databases">
        <authorList>
            <person name="Nowell W R."/>
        </authorList>
    </citation>
    <scope>NUCLEOTIDE SEQUENCE</scope>
</reference>
<proteinExistence type="predicted"/>
<sequence length="762" mass="86135">RRRLPKRYSDLVGPLSNKIYLPRKDSLPRETQLRDTSSQHDHQPPTTKGKSGESFCAINSHSKRAAEILSTISKNERKEHSFVTRRYSSKNKQLSTTNAVDLLAHRMQAAMSVELMHSLDRNFVFSDRKQLSNFTNINRSQSLHISKAPMHNRKDKSHDNEPYYHVIPRVKYRPDDEQKSIETMSSVDELTPDYDDDDIIIRPFETNSNDEIGEEPAIDYDDSKSIEIAETEEKPTILPTDYDLGVTSPFIVQQISTTSSSTGTYAHPQSSVPPTPPPLPNTITQPKKTAIRCRTIADQITADHKLILKDEGETLPNIYKEKLSVVPVTEEHHPKRSSPIQNIPPKPCYIHLSKEILEKPNLRKVAQPVSRSYSTYGSMSLLNDHDTELTTMREKSSTLIEQPFDGLSSSATTSIIIENEYEHRASSKIYNDYKRRASSITYATNNTLTSTYSHSAIIHPMHTHIGLRSSTTTSSSNDKLNENVLANKKMNLCVINQLNEHLSTRFRQQHQQDICVAKTNKTISENPIEHENYDRPPALGSVVNDVQVNVYDEPQNMETTSTTPIERLDMFSGSIPPPPPPLPVGGFRPVLSQLNRPSSSQRTSVLTLPRESNSADLRCSTGTSTTSSKLSDARILRELRTNPLFTKAQQHLEIEPDLNGRPVNGSSCYLRLDTCSKGTSSTTVQNDSMNDNVETFIMRPSELKAVINNTATSANSNPKETNRFNSRVLTNSCLQTQRRQSELELIFRVREYKRKRDHLPVY</sequence>
<feature type="region of interest" description="Disordered" evidence="1">
    <location>
        <begin position="260"/>
        <end position="284"/>
    </location>
</feature>
<dbReference type="Proteomes" id="UP000663873">
    <property type="component" value="Unassembled WGS sequence"/>
</dbReference>
<evidence type="ECO:0000313" key="2">
    <source>
        <dbReference type="EMBL" id="CAF4497197.1"/>
    </source>
</evidence>
<feature type="region of interest" description="Disordered" evidence="1">
    <location>
        <begin position="22"/>
        <end position="54"/>
    </location>
</feature>
<dbReference type="AlphaFoldDB" id="A0A820V849"/>
<feature type="compositionally biased region" description="Pro residues" evidence="1">
    <location>
        <begin position="271"/>
        <end position="280"/>
    </location>
</feature>
<evidence type="ECO:0000256" key="1">
    <source>
        <dbReference type="SAM" id="MobiDB-lite"/>
    </source>
</evidence>
<gene>
    <name evidence="2" type="ORF">UJA718_LOCUS26060</name>
</gene>